<evidence type="ECO:0000313" key="2">
    <source>
        <dbReference type="EMBL" id="CAI8849409.1"/>
    </source>
</evidence>
<name>A0AA35UW94_METCP</name>
<protein>
    <submittedName>
        <fullName evidence="2">Uncharacterized protein</fullName>
    </submittedName>
</protein>
<organism evidence="2 3">
    <name type="scientific">Methylococcus capsulatus</name>
    <dbReference type="NCBI Taxonomy" id="414"/>
    <lineage>
        <taxon>Bacteria</taxon>
        <taxon>Pseudomonadati</taxon>
        <taxon>Pseudomonadota</taxon>
        <taxon>Gammaproteobacteria</taxon>
        <taxon>Methylococcales</taxon>
        <taxon>Methylococcaceae</taxon>
        <taxon>Methylococcus</taxon>
    </lineage>
</organism>
<feature type="region of interest" description="Disordered" evidence="1">
    <location>
        <begin position="74"/>
        <end position="93"/>
    </location>
</feature>
<proteinExistence type="predicted"/>
<sequence>MGSHDLVTRAIKKAAGEITQAAFLILGIGRGERIRTSDHLHPIQVRYQAALRPEIYRICCECPWLGIRSVSKWRARDDSNVRPLAPEANALSN</sequence>
<gene>
    <name evidence="2" type="ORF">MCNOR_2467</name>
</gene>
<dbReference type="AlphaFoldDB" id="A0AA35UW94"/>
<evidence type="ECO:0000256" key="1">
    <source>
        <dbReference type="SAM" id="MobiDB-lite"/>
    </source>
</evidence>
<accession>A0AA35UW94</accession>
<evidence type="ECO:0000313" key="3">
    <source>
        <dbReference type="Proteomes" id="UP001158598"/>
    </source>
</evidence>
<reference evidence="2" key="1">
    <citation type="submission" date="2023-03" db="EMBL/GenBank/DDBJ databases">
        <authorList>
            <person name="Pearce D."/>
        </authorList>
    </citation>
    <scope>NUCLEOTIDE SEQUENCE</scope>
    <source>
        <strain evidence="2">Mc</strain>
    </source>
</reference>
<dbReference type="EMBL" id="OX458332">
    <property type="protein sequence ID" value="CAI8849409.1"/>
    <property type="molecule type" value="Genomic_DNA"/>
</dbReference>
<dbReference type="Proteomes" id="UP001158598">
    <property type="component" value="Chromosome"/>
</dbReference>